<dbReference type="Gene3D" id="2.40.70.10">
    <property type="entry name" value="Acid Proteases"/>
    <property type="match status" value="1"/>
</dbReference>
<reference evidence="2" key="2">
    <citation type="submission" date="2015-06" db="UniProtKB">
        <authorList>
            <consortium name="EnsemblPlants"/>
        </authorList>
    </citation>
    <scope>IDENTIFICATION</scope>
    <source>
        <strain evidence="2">DM1-3 516 R44</strain>
    </source>
</reference>
<dbReference type="EnsemblPlants" id="PGSC0003DMT400095443">
    <property type="protein sequence ID" value="PGSC0003DMT400095443"/>
    <property type="gene ID" value="PGSC0003DMG400045014"/>
</dbReference>
<protein>
    <submittedName>
        <fullName evidence="2">Uncharacterized protein</fullName>
    </submittedName>
</protein>
<evidence type="ECO:0000313" key="3">
    <source>
        <dbReference type="Proteomes" id="UP000011115"/>
    </source>
</evidence>
<dbReference type="eggNOG" id="KOG0017">
    <property type="taxonomic scope" value="Eukaryota"/>
</dbReference>
<proteinExistence type="predicted"/>
<evidence type="ECO:0000256" key="1">
    <source>
        <dbReference type="SAM" id="MobiDB-lite"/>
    </source>
</evidence>
<organism evidence="2 3">
    <name type="scientific">Solanum tuberosum</name>
    <name type="common">Potato</name>
    <dbReference type="NCBI Taxonomy" id="4113"/>
    <lineage>
        <taxon>Eukaryota</taxon>
        <taxon>Viridiplantae</taxon>
        <taxon>Streptophyta</taxon>
        <taxon>Embryophyta</taxon>
        <taxon>Tracheophyta</taxon>
        <taxon>Spermatophyta</taxon>
        <taxon>Magnoliopsida</taxon>
        <taxon>eudicotyledons</taxon>
        <taxon>Gunneridae</taxon>
        <taxon>Pentapetalae</taxon>
        <taxon>asterids</taxon>
        <taxon>lamiids</taxon>
        <taxon>Solanales</taxon>
        <taxon>Solanaceae</taxon>
        <taxon>Solanoideae</taxon>
        <taxon>Solaneae</taxon>
        <taxon>Solanum</taxon>
    </lineage>
</organism>
<dbReference type="CDD" id="cd00303">
    <property type="entry name" value="retropepsin_like"/>
    <property type="match status" value="1"/>
</dbReference>
<dbReference type="Pfam" id="PF13650">
    <property type="entry name" value="Asp_protease_2"/>
    <property type="match status" value="1"/>
</dbReference>
<dbReference type="PANTHER" id="PTHR12917:SF18">
    <property type="entry name" value="DNA DAMAGE-INDUCIBLE PROTEIN 1-LIKE"/>
    <property type="match status" value="1"/>
</dbReference>
<reference evidence="3" key="1">
    <citation type="journal article" date="2011" name="Nature">
        <title>Genome sequence and analysis of the tuber crop potato.</title>
        <authorList>
            <consortium name="The Potato Genome Sequencing Consortium"/>
        </authorList>
    </citation>
    <scope>NUCLEOTIDE SEQUENCE [LARGE SCALE GENOMIC DNA]</scope>
    <source>
        <strain evidence="3">cv. DM1-3 516 R44</strain>
    </source>
</reference>
<keyword evidence="3" id="KW-1185">Reference proteome</keyword>
<sequence length="478" mass="51524">MPQCAAPEGVTLKSSVFRGEAESSGLIQRTNFIPSFGDTLETLDGQVEARRDTARKRDKSRVRESSSNPPVGGRSLGEEGEVSDTSQLDEKILGVEAGLSALNRRLTVFENNFTTLETVAIEGFDEVKSNFEELEEVNKEGLTNLELKLTEALSSLHREFETLKRRVDETATAGVAGPVTVQAAKGRDNRNKNVPPKGDSSRTKNRPVPNRGSDTRVAAQKQQEQAASQTGGPSSEQGGQASGAEKNKNVAVGMFNHMALFNQMTLSALTAQPASIRPRESLFVNAKLNGKDVRIMVDTGATHNFVTKERATDLCLNYVASDTMLKTVNALPTTVHGFAPKVPIDLGGWKGLTDFTIAPMDVFDIILGLDFWYEVNAFISPRLSQLHISDAGGSCVVPLIRVCGAGVVAKSGEGACATPEGVTLKSSVFRGEAKSSGLKQRTNFIPSFGDTLETLDGQVVTMAFFQQRAQQRDKTAKI</sequence>
<dbReference type="SUPFAM" id="SSF50630">
    <property type="entry name" value="Acid proteases"/>
    <property type="match status" value="1"/>
</dbReference>
<dbReference type="PANTHER" id="PTHR12917">
    <property type="entry name" value="ASPARTYL PROTEASE DDI-RELATED"/>
    <property type="match status" value="1"/>
</dbReference>
<dbReference type="InterPro" id="IPR021109">
    <property type="entry name" value="Peptidase_aspartic_dom_sf"/>
</dbReference>
<feature type="compositionally biased region" description="Low complexity" evidence="1">
    <location>
        <begin position="218"/>
        <end position="229"/>
    </location>
</feature>
<dbReference type="Gramene" id="PGSC0003DMT400095443">
    <property type="protein sequence ID" value="PGSC0003DMT400095443"/>
    <property type="gene ID" value="PGSC0003DMG400045014"/>
</dbReference>
<name>M1DWB4_SOLTU</name>
<evidence type="ECO:0000313" key="2">
    <source>
        <dbReference type="EnsemblPlants" id="PGSC0003DMT400095443"/>
    </source>
</evidence>
<feature type="compositionally biased region" description="Polar residues" evidence="1">
    <location>
        <begin position="230"/>
        <end position="239"/>
    </location>
</feature>
<accession>M1DWB4</accession>
<dbReference type="PaxDb" id="4113-PGSC0003DMT400095443"/>
<dbReference type="HOGENOM" id="CLU_571625_0_0_1"/>
<feature type="region of interest" description="Disordered" evidence="1">
    <location>
        <begin position="174"/>
        <end position="244"/>
    </location>
</feature>
<dbReference type="InParanoid" id="M1DWB4"/>
<dbReference type="OMA" id="CHEAPVI"/>
<dbReference type="Proteomes" id="UP000011115">
    <property type="component" value="Unassembled WGS sequence"/>
</dbReference>
<feature type="region of interest" description="Disordered" evidence="1">
    <location>
        <begin position="49"/>
        <end position="87"/>
    </location>
</feature>
<dbReference type="AlphaFoldDB" id="M1DWB4"/>